<dbReference type="GO" id="GO:0005739">
    <property type="term" value="C:mitochondrion"/>
    <property type="evidence" value="ECO:0007669"/>
    <property type="project" value="TreeGrafter"/>
</dbReference>
<dbReference type="SUPFAM" id="SSF48452">
    <property type="entry name" value="TPR-like"/>
    <property type="match status" value="1"/>
</dbReference>
<dbReference type="Gene3D" id="1.25.40.10">
    <property type="entry name" value="Tetratricopeptide repeat domain"/>
    <property type="match status" value="1"/>
</dbReference>
<evidence type="ECO:0000256" key="3">
    <source>
        <dbReference type="ARBA" id="ARBA00022490"/>
    </source>
</evidence>
<dbReference type="Pfam" id="PF21033">
    <property type="entry name" value="RMD1-3"/>
    <property type="match status" value="1"/>
</dbReference>
<evidence type="ECO:0000256" key="9">
    <source>
        <dbReference type="PROSITE-ProRule" id="PRU00339"/>
    </source>
</evidence>
<dbReference type="WBParaSite" id="HCON_00017880-00001">
    <property type="protein sequence ID" value="HCON_00017880-00001"/>
    <property type="gene ID" value="HCON_00017880"/>
</dbReference>
<keyword evidence="11" id="KW-1185">Reference proteome</keyword>
<dbReference type="PANTHER" id="PTHR16056">
    <property type="entry name" value="REGULATOR OF MICROTUBULE DYNAMICS PROTEIN"/>
    <property type="match status" value="1"/>
</dbReference>
<evidence type="ECO:0000313" key="12">
    <source>
        <dbReference type="WBParaSite" id="HCON_00017880-00001"/>
    </source>
</evidence>
<dbReference type="GO" id="GO:0097431">
    <property type="term" value="C:mitotic spindle pole"/>
    <property type="evidence" value="ECO:0007669"/>
    <property type="project" value="TreeGrafter"/>
</dbReference>
<reference evidence="12" key="1">
    <citation type="submission" date="2020-12" db="UniProtKB">
        <authorList>
            <consortium name="WormBaseParasite"/>
        </authorList>
    </citation>
    <scope>IDENTIFICATION</scope>
    <source>
        <strain evidence="12">MHco3</strain>
    </source>
</reference>
<evidence type="ECO:0000256" key="7">
    <source>
        <dbReference type="ARBA" id="ARBA00039966"/>
    </source>
</evidence>
<dbReference type="GO" id="GO:0005876">
    <property type="term" value="C:spindle microtubule"/>
    <property type="evidence" value="ECO:0007669"/>
    <property type="project" value="TreeGrafter"/>
</dbReference>
<dbReference type="GO" id="GO:0008017">
    <property type="term" value="F:microtubule binding"/>
    <property type="evidence" value="ECO:0007669"/>
    <property type="project" value="TreeGrafter"/>
</dbReference>
<dbReference type="OMA" id="HILGVWH"/>
<dbReference type="InterPro" id="IPR019734">
    <property type="entry name" value="TPR_rpt"/>
</dbReference>
<feature type="repeat" description="TPR" evidence="9">
    <location>
        <begin position="251"/>
        <end position="284"/>
    </location>
</feature>
<protein>
    <recommendedName>
        <fullName evidence="7">Regulator of microtubule dynamics protein 1</fullName>
    </recommendedName>
    <alternativeName>
        <fullName evidence="8">Protein FAM82B</fullName>
    </alternativeName>
</protein>
<feature type="region of interest" description="Disordered" evidence="10">
    <location>
        <begin position="289"/>
        <end position="311"/>
    </location>
</feature>
<evidence type="ECO:0000313" key="11">
    <source>
        <dbReference type="Proteomes" id="UP000025227"/>
    </source>
</evidence>
<dbReference type="InterPro" id="IPR049039">
    <property type="entry name" value="RMD1-3_a_helical_rpt"/>
</dbReference>
<dbReference type="Proteomes" id="UP000025227">
    <property type="component" value="Unplaced"/>
</dbReference>
<keyword evidence="6" id="KW-0206">Cytoskeleton</keyword>
<evidence type="ECO:0000256" key="8">
    <source>
        <dbReference type="ARBA" id="ARBA00041958"/>
    </source>
</evidence>
<dbReference type="InterPro" id="IPR011990">
    <property type="entry name" value="TPR-like_helical_dom_sf"/>
</dbReference>
<comment type="subcellular location">
    <subcellularLocation>
        <location evidence="1">Cytoplasm</location>
        <location evidence="1">Cytoskeleton</location>
    </subcellularLocation>
</comment>
<keyword evidence="5 9" id="KW-0802">TPR repeat</keyword>
<dbReference type="AlphaFoldDB" id="A0A7I5E5W3"/>
<dbReference type="PROSITE" id="PS50005">
    <property type="entry name" value="TPR"/>
    <property type="match status" value="1"/>
</dbReference>
<evidence type="ECO:0000256" key="2">
    <source>
        <dbReference type="ARBA" id="ARBA00011375"/>
    </source>
</evidence>
<evidence type="ECO:0000256" key="1">
    <source>
        <dbReference type="ARBA" id="ARBA00004245"/>
    </source>
</evidence>
<accession>A0A7I5E5W3</accession>
<organism evidence="11 12">
    <name type="scientific">Haemonchus contortus</name>
    <name type="common">Barber pole worm</name>
    <dbReference type="NCBI Taxonomy" id="6289"/>
    <lineage>
        <taxon>Eukaryota</taxon>
        <taxon>Metazoa</taxon>
        <taxon>Ecdysozoa</taxon>
        <taxon>Nematoda</taxon>
        <taxon>Chromadorea</taxon>
        <taxon>Rhabditida</taxon>
        <taxon>Rhabditina</taxon>
        <taxon>Rhabditomorpha</taxon>
        <taxon>Strongyloidea</taxon>
        <taxon>Trichostrongylidae</taxon>
        <taxon>Haemonchus</taxon>
    </lineage>
</organism>
<name>A0A7I5E5W3_HAECO</name>
<proteinExistence type="predicted"/>
<comment type="subunit">
    <text evidence="2">Interacts with microtubules.</text>
</comment>
<evidence type="ECO:0000256" key="5">
    <source>
        <dbReference type="ARBA" id="ARBA00022803"/>
    </source>
</evidence>
<dbReference type="OrthoDB" id="69711at2759"/>
<keyword evidence="4" id="KW-0677">Repeat</keyword>
<sequence length="311" mass="35432">VISGICSNYCTNMRRGHSIFRIVREALKISCQLRHVGPAPRRILTAGFTSSLALSFFSSSSHPQVDESKPANFDIIVREADALYDSYLIDNAYSILKRWGSSDCSELLWRLARVLCEKAKLSKNKEDRERLMYEAFAVVQKALDKEPKDGCFGAHKWYAILLDYIGEIEGTKSRLQKSYEVKEHLERALQICSSDATTWHILGIWHLSFADMGYATRLAANAFFATPPSSTYEQALQHFLKAEEISPRFYSTNTFYIGEVYEKMGNKDEAIKYYKEAFRMPVVSADDRSAHQKAHEKLRKAGVKDSQLLTP</sequence>
<dbReference type="PANTHER" id="PTHR16056:SF16">
    <property type="entry name" value="REGULATOR OF MICROTUBULE DYNAMICS PROTEIN 1"/>
    <property type="match status" value="1"/>
</dbReference>
<evidence type="ECO:0000256" key="10">
    <source>
        <dbReference type="SAM" id="MobiDB-lite"/>
    </source>
</evidence>
<evidence type="ECO:0000256" key="4">
    <source>
        <dbReference type="ARBA" id="ARBA00022737"/>
    </source>
</evidence>
<keyword evidence="3" id="KW-0963">Cytoplasm</keyword>
<evidence type="ECO:0000256" key="6">
    <source>
        <dbReference type="ARBA" id="ARBA00023212"/>
    </source>
</evidence>